<protein>
    <submittedName>
        <fullName evidence="2">Hypothetical_protein</fullName>
    </submittedName>
</protein>
<sequence length="220" mass="25830">MNEVTVLQNFQLILQSDRLPLHVTEVMNNLELAESDLRQSINMLRSSIKSSAQEQQIRSLNSSQLIDNMEDSILSITQKLNNICEKQALTNSQLNNQLLQQEMNHQKEIKLLSEKLDVSDAKNASRDVEIKSLQMYQKERDEQINILFKQLAEREDSKQLQQREYSKQLQHQINILEEDAEDNKAAAILYDVYRKQINRDKAAVKLEREKIEYIKFELKK</sequence>
<dbReference type="EMBL" id="CAXDID020000690">
    <property type="protein sequence ID" value="CAL6110513.1"/>
    <property type="molecule type" value="Genomic_DNA"/>
</dbReference>
<evidence type="ECO:0000313" key="3">
    <source>
        <dbReference type="Proteomes" id="UP001642409"/>
    </source>
</evidence>
<dbReference type="EMBL" id="CATOUU010000390">
    <property type="protein sequence ID" value="CAI9928294.1"/>
    <property type="molecule type" value="Genomic_DNA"/>
</dbReference>
<organism evidence="1">
    <name type="scientific">Hexamita inflata</name>
    <dbReference type="NCBI Taxonomy" id="28002"/>
    <lineage>
        <taxon>Eukaryota</taxon>
        <taxon>Metamonada</taxon>
        <taxon>Diplomonadida</taxon>
        <taxon>Hexamitidae</taxon>
        <taxon>Hexamitinae</taxon>
        <taxon>Hexamita</taxon>
    </lineage>
</organism>
<name>A0AA86P0R6_9EUKA</name>
<reference evidence="1" key="1">
    <citation type="submission" date="2023-06" db="EMBL/GenBank/DDBJ databases">
        <authorList>
            <person name="Kurt Z."/>
        </authorList>
    </citation>
    <scope>NUCLEOTIDE SEQUENCE</scope>
</reference>
<reference evidence="2 3" key="2">
    <citation type="submission" date="2024-07" db="EMBL/GenBank/DDBJ databases">
        <authorList>
            <person name="Akdeniz Z."/>
        </authorList>
    </citation>
    <scope>NUCLEOTIDE SEQUENCE [LARGE SCALE GENOMIC DNA]</scope>
</reference>
<comment type="caution">
    <text evidence="1">The sequence shown here is derived from an EMBL/GenBank/DDBJ whole genome shotgun (WGS) entry which is preliminary data.</text>
</comment>
<gene>
    <name evidence="1" type="ORF">HINF_LOCUS15939</name>
    <name evidence="2" type="ORF">HINF_LOCUS75955</name>
</gene>
<keyword evidence="3" id="KW-1185">Reference proteome</keyword>
<evidence type="ECO:0000313" key="1">
    <source>
        <dbReference type="EMBL" id="CAI9928294.1"/>
    </source>
</evidence>
<dbReference type="Proteomes" id="UP001642409">
    <property type="component" value="Unassembled WGS sequence"/>
</dbReference>
<accession>A0AA86P0R6</accession>
<proteinExistence type="predicted"/>
<evidence type="ECO:0000313" key="2">
    <source>
        <dbReference type="EMBL" id="CAL6110513.1"/>
    </source>
</evidence>
<dbReference type="AlphaFoldDB" id="A0AA86P0R6"/>